<dbReference type="PANTHER" id="PTHR21071">
    <property type="entry name" value="UDP-N-ACETYLENOLPYRUVOYLGLUCOSAMINE REDUCTASE"/>
    <property type="match status" value="1"/>
</dbReference>
<keyword evidence="6 16" id="KW-0132">Cell division</keyword>
<evidence type="ECO:0000259" key="17">
    <source>
        <dbReference type="PROSITE" id="PS51387"/>
    </source>
</evidence>
<evidence type="ECO:0000256" key="11">
    <source>
        <dbReference type="ARBA" id="ARBA00022984"/>
    </source>
</evidence>
<keyword evidence="10 16" id="KW-0133">Cell shape</keyword>
<dbReference type="Pfam" id="PF02873">
    <property type="entry name" value="MurB_C"/>
    <property type="match status" value="1"/>
</dbReference>
<keyword evidence="13 16" id="KW-0131">Cell cycle</keyword>
<evidence type="ECO:0000256" key="2">
    <source>
        <dbReference type="ARBA" id="ARBA00003921"/>
    </source>
</evidence>
<dbReference type="InterPro" id="IPR016169">
    <property type="entry name" value="FAD-bd_PCMH_sub2"/>
</dbReference>
<dbReference type="Gene3D" id="3.30.465.10">
    <property type="match status" value="1"/>
</dbReference>
<dbReference type="UniPathway" id="UPA00219"/>
<reference evidence="18 19" key="1">
    <citation type="journal article" date="2016" name="Nat. Commun.">
        <title>Thousands of microbial genomes shed light on interconnected biogeochemical processes in an aquifer system.</title>
        <authorList>
            <person name="Anantharaman K."/>
            <person name="Brown C.T."/>
            <person name="Hug L.A."/>
            <person name="Sharon I."/>
            <person name="Castelle C.J."/>
            <person name="Probst A.J."/>
            <person name="Thomas B.C."/>
            <person name="Singh A."/>
            <person name="Wilkins M.J."/>
            <person name="Karaoz U."/>
            <person name="Brodie E.L."/>
            <person name="Williams K.H."/>
            <person name="Hubbard S.S."/>
            <person name="Banfield J.F."/>
        </authorList>
    </citation>
    <scope>NUCLEOTIDE SEQUENCE [LARGE SCALE GENOMIC DNA]</scope>
</reference>
<evidence type="ECO:0000313" key="18">
    <source>
        <dbReference type="EMBL" id="OGK54623.1"/>
    </source>
</evidence>
<evidence type="ECO:0000256" key="5">
    <source>
        <dbReference type="ARBA" id="ARBA00022490"/>
    </source>
</evidence>
<comment type="subcellular location">
    <subcellularLocation>
        <location evidence="3 16">Cytoplasm</location>
    </subcellularLocation>
</comment>
<dbReference type="PANTHER" id="PTHR21071:SF4">
    <property type="entry name" value="UDP-N-ACETYLENOLPYRUVOYLGLUCOSAMINE REDUCTASE"/>
    <property type="match status" value="1"/>
</dbReference>
<dbReference type="InterPro" id="IPR016167">
    <property type="entry name" value="FAD-bd_PCMH_sub1"/>
</dbReference>
<keyword evidence="14 16" id="KW-0961">Cell wall biogenesis/degradation</keyword>
<dbReference type="Gene3D" id="3.30.43.10">
    <property type="entry name" value="Uridine Diphospho-n-acetylenolpyruvylglucosamine Reductase, domain 2"/>
    <property type="match status" value="1"/>
</dbReference>
<evidence type="ECO:0000256" key="10">
    <source>
        <dbReference type="ARBA" id="ARBA00022960"/>
    </source>
</evidence>
<dbReference type="GO" id="GO:0008360">
    <property type="term" value="P:regulation of cell shape"/>
    <property type="evidence" value="ECO:0007669"/>
    <property type="project" value="UniProtKB-KW"/>
</dbReference>
<evidence type="ECO:0000256" key="6">
    <source>
        <dbReference type="ARBA" id="ARBA00022618"/>
    </source>
</evidence>
<comment type="cofactor">
    <cofactor evidence="1 16">
        <name>FAD</name>
        <dbReference type="ChEBI" id="CHEBI:57692"/>
    </cofactor>
</comment>
<dbReference type="GO" id="GO:0071949">
    <property type="term" value="F:FAD binding"/>
    <property type="evidence" value="ECO:0007669"/>
    <property type="project" value="InterPro"/>
</dbReference>
<evidence type="ECO:0000256" key="7">
    <source>
        <dbReference type="ARBA" id="ARBA00022630"/>
    </source>
</evidence>
<dbReference type="HAMAP" id="MF_00037">
    <property type="entry name" value="MurB"/>
    <property type="match status" value="1"/>
</dbReference>
<dbReference type="AlphaFoldDB" id="A0A1F7JG82"/>
<comment type="caution">
    <text evidence="18">The sequence shown here is derived from an EMBL/GenBank/DDBJ whole genome shotgun (WGS) entry which is preliminary data.</text>
</comment>
<evidence type="ECO:0000256" key="9">
    <source>
        <dbReference type="ARBA" id="ARBA00022857"/>
    </source>
</evidence>
<comment type="caution">
    <text evidence="16">Lacks conserved residue(s) required for the propagation of feature annotation.</text>
</comment>
<evidence type="ECO:0000256" key="14">
    <source>
        <dbReference type="ARBA" id="ARBA00023316"/>
    </source>
</evidence>
<comment type="function">
    <text evidence="2 16">Cell wall formation.</text>
</comment>
<keyword evidence="5 16" id="KW-0963">Cytoplasm</keyword>
<dbReference type="GO" id="GO:0008762">
    <property type="term" value="F:UDP-N-acetylmuramate dehydrogenase activity"/>
    <property type="evidence" value="ECO:0007669"/>
    <property type="project" value="UniProtKB-UniRule"/>
</dbReference>
<keyword evidence="12 16" id="KW-0560">Oxidoreductase</keyword>
<dbReference type="GO" id="GO:0009252">
    <property type="term" value="P:peptidoglycan biosynthetic process"/>
    <property type="evidence" value="ECO:0007669"/>
    <property type="project" value="UniProtKB-UniRule"/>
</dbReference>
<dbReference type="Pfam" id="PF01565">
    <property type="entry name" value="FAD_binding_4"/>
    <property type="match status" value="1"/>
</dbReference>
<evidence type="ECO:0000256" key="12">
    <source>
        <dbReference type="ARBA" id="ARBA00023002"/>
    </source>
</evidence>
<dbReference type="GO" id="GO:0071555">
    <property type="term" value="P:cell wall organization"/>
    <property type="evidence" value="ECO:0007669"/>
    <property type="project" value="UniProtKB-KW"/>
</dbReference>
<protein>
    <recommendedName>
        <fullName evidence="16">UDP-N-acetylenolpyruvoylglucosamine reductase</fullName>
        <ecNumber evidence="16">1.3.1.98</ecNumber>
    </recommendedName>
    <alternativeName>
        <fullName evidence="16">UDP-N-acetylmuramate dehydrogenase</fullName>
    </alternativeName>
</protein>
<evidence type="ECO:0000256" key="8">
    <source>
        <dbReference type="ARBA" id="ARBA00022827"/>
    </source>
</evidence>
<comment type="similarity">
    <text evidence="16">Belongs to the MurB family.</text>
</comment>
<sequence>MEKILGKERVRNNILLAPFTTFKIGGPAQFFFEALSDDDLVHAVKSSAKLKLPITILGGTSNVIISDAGIKGLVVINRNIYKTIVCEEDKVVYLKVSSGYSMTRLAKETAEDGLTGLEFHLGLPGTVGGALFMNSKWTNPVSYVGDTLTSAKLINPSGEIKIVNRDYFQFGYDQSILQKTKEIVIWAQFRLKKAKPQAVIEQGKKAFLYRKQTQPFGVFSSGCFFRNADGRSAGELIDKSGLKGFRIGGARVSDKHANFIINFNHASSDDIKKLISHIKREVYQKHNIKLQEEVVFI</sequence>
<dbReference type="InterPro" id="IPR016166">
    <property type="entry name" value="FAD-bd_PCMH"/>
</dbReference>
<dbReference type="Proteomes" id="UP000177418">
    <property type="component" value="Unassembled WGS sequence"/>
</dbReference>
<evidence type="ECO:0000256" key="1">
    <source>
        <dbReference type="ARBA" id="ARBA00001974"/>
    </source>
</evidence>
<dbReference type="SUPFAM" id="SSF56194">
    <property type="entry name" value="Uridine diphospho-N-Acetylenolpyruvylglucosamine reductase, MurB, C-terminal domain"/>
    <property type="match status" value="1"/>
</dbReference>
<dbReference type="GO" id="GO:0005829">
    <property type="term" value="C:cytosol"/>
    <property type="evidence" value="ECO:0007669"/>
    <property type="project" value="TreeGrafter"/>
</dbReference>
<dbReference type="NCBIfam" id="NF010480">
    <property type="entry name" value="PRK13905.1"/>
    <property type="match status" value="1"/>
</dbReference>
<dbReference type="InterPro" id="IPR006094">
    <property type="entry name" value="Oxid_FAD_bind_N"/>
</dbReference>
<evidence type="ECO:0000256" key="15">
    <source>
        <dbReference type="ARBA" id="ARBA00048914"/>
    </source>
</evidence>
<dbReference type="InterPro" id="IPR011601">
    <property type="entry name" value="MurB_C"/>
</dbReference>
<feature type="active site" description="Proton donor" evidence="16">
    <location>
        <position position="223"/>
    </location>
</feature>
<dbReference type="InterPro" id="IPR036635">
    <property type="entry name" value="MurB_C_sf"/>
</dbReference>
<comment type="catalytic activity">
    <reaction evidence="15 16">
        <text>UDP-N-acetyl-alpha-D-muramate + NADP(+) = UDP-N-acetyl-3-O-(1-carboxyvinyl)-alpha-D-glucosamine + NADPH + H(+)</text>
        <dbReference type="Rhea" id="RHEA:12248"/>
        <dbReference type="ChEBI" id="CHEBI:15378"/>
        <dbReference type="ChEBI" id="CHEBI:57783"/>
        <dbReference type="ChEBI" id="CHEBI:58349"/>
        <dbReference type="ChEBI" id="CHEBI:68483"/>
        <dbReference type="ChEBI" id="CHEBI:70757"/>
        <dbReference type="EC" id="1.3.1.98"/>
    </reaction>
</comment>
<name>A0A1F7JG82_9BACT</name>
<organism evidence="18 19">
    <name type="scientific">Candidatus Roizmanbacteria bacterium RIFCSPLOWO2_02_FULL_36_11</name>
    <dbReference type="NCBI Taxonomy" id="1802071"/>
    <lineage>
        <taxon>Bacteria</taxon>
        <taxon>Candidatus Roizmaniibacteriota</taxon>
    </lineage>
</organism>
<dbReference type="InterPro" id="IPR036318">
    <property type="entry name" value="FAD-bd_PCMH-like_sf"/>
</dbReference>
<evidence type="ECO:0000256" key="3">
    <source>
        <dbReference type="ARBA" id="ARBA00004496"/>
    </source>
</evidence>
<evidence type="ECO:0000313" key="19">
    <source>
        <dbReference type="Proteomes" id="UP000177418"/>
    </source>
</evidence>
<keyword evidence="7 16" id="KW-0285">Flavoprotein</keyword>
<proteinExistence type="inferred from homology"/>
<dbReference type="SUPFAM" id="SSF56176">
    <property type="entry name" value="FAD-binding/transporter-associated domain-like"/>
    <property type="match status" value="1"/>
</dbReference>
<dbReference type="PROSITE" id="PS51387">
    <property type="entry name" value="FAD_PCMH"/>
    <property type="match status" value="1"/>
</dbReference>
<keyword evidence="8 16" id="KW-0274">FAD</keyword>
<evidence type="ECO:0000256" key="4">
    <source>
        <dbReference type="ARBA" id="ARBA00004752"/>
    </source>
</evidence>
<dbReference type="NCBIfam" id="TIGR00179">
    <property type="entry name" value="murB"/>
    <property type="match status" value="1"/>
</dbReference>
<accession>A0A1F7JG82</accession>
<evidence type="ECO:0000256" key="13">
    <source>
        <dbReference type="ARBA" id="ARBA00023306"/>
    </source>
</evidence>
<dbReference type="GO" id="GO:0051301">
    <property type="term" value="P:cell division"/>
    <property type="evidence" value="ECO:0007669"/>
    <property type="project" value="UniProtKB-KW"/>
</dbReference>
<dbReference type="EC" id="1.3.1.98" evidence="16"/>
<dbReference type="InterPro" id="IPR003170">
    <property type="entry name" value="MurB"/>
</dbReference>
<evidence type="ECO:0000256" key="16">
    <source>
        <dbReference type="HAMAP-Rule" id="MF_00037"/>
    </source>
</evidence>
<comment type="pathway">
    <text evidence="4 16">Cell wall biogenesis; peptidoglycan biosynthesis.</text>
</comment>
<keyword evidence="11 16" id="KW-0573">Peptidoglycan synthesis</keyword>
<gene>
    <name evidence="16" type="primary">murB</name>
    <name evidence="18" type="ORF">A3H78_01835</name>
</gene>
<feature type="active site" evidence="16">
    <location>
        <position position="293"/>
    </location>
</feature>
<dbReference type="Gene3D" id="3.90.78.10">
    <property type="entry name" value="UDP-N-acetylenolpyruvoylglucosamine reductase, C-terminal domain"/>
    <property type="match status" value="1"/>
</dbReference>
<dbReference type="EMBL" id="MGAV01000014">
    <property type="protein sequence ID" value="OGK54623.1"/>
    <property type="molecule type" value="Genomic_DNA"/>
</dbReference>
<feature type="domain" description="FAD-binding PCMH-type" evidence="17">
    <location>
        <begin position="23"/>
        <end position="194"/>
    </location>
</feature>
<keyword evidence="9 16" id="KW-0521">NADP</keyword>